<dbReference type="InParanoid" id="A0A151GGX9"/>
<protein>
    <submittedName>
        <fullName evidence="2">Uncharacterized protein</fullName>
    </submittedName>
</protein>
<name>A0A151GGX9_DRECN</name>
<evidence type="ECO:0000256" key="1">
    <source>
        <dbReference type="SAM" id="SignalP"/>
    </source>
</evidence>
<proteinExistence type="predicted"/>
<dbReference type="STRING" id="98403.A0A151GGX9"/>
<evidence type="ECO:0000313" key="2">
    <source>
        <dbReference type="EMBL" id="KYK56358.1"/>
    </source>
</evidence>
<comment type="caution">
    <text evidence="2">The sequence shown here is derived from an EMBL/GenBank/DDBJ whole genome shotgun (WGS) entry which is preliminary data.</text>
</comment>
<dbReference type="EMBL" id="LAYC01000002">
    <property type="protein sequence ID" value="KYK56358.1"/>
    <property type="molecule type" value="Genomic_DNA"/>
</dbReference>
<feature type="signal peptide" evidence="1">
    <location>
        <begin position="1"/>
        <end position="24"/>
    </location>
</feature>
<reference evidence="2 3" key="1">
    <citation type="journal article" date="2016" name="Sci. Rep.">
        <title>Insights into Adaptations to a Near-Obligate Nematode Endoparasitic Lifestyle from the Finished Genome of Drechmeria coniospora.</title>
        <authorList>
            <person name="Zhang L."/>
            <person name="Zhou Z."/>
            <person name="Guo Q."/>
            <person name="Fokkens L."/>
            <person name="Miskei M."/>
            <person name="Pocsi I."/>
            <person name="Zhang W."/>
            <person name="Chen M."/>
            <person name="Wang L."/>
            <person name="Sun Y."/>
            <person name="Donzelli B.G."/>
            <person name="Gibson D.M."/>
            <person name="Nelson D.R."/>
            <person name="Luo J.G."/>
            <person name="Rep M."/>
            <person name="Liu H."/>
            <person name="Yang S."/>
            <person name="Wang J."/>
            <person name="Krasnoff S.B."/>
            <person name="Xu Y."/>
            <person name="Molnar I."/>
            <person name="Lin M."/>
        </authorList>
    </citation>
    <scope>NUCLEOTIDE SEQUENCE [LARGE SCALE GENOMIC DNA]</scope>
    <source>
        <strain evidence="2 3">ARSEF 6962</strain>
    </source>
</reference>
<accession>A0A151GGX9</accession>
<dbReference type="AlphaFoldDB" id="A0A151GGX9"/>
<gene>
    <name evidence="2" type="ORF">DCS_03358</name>
</gene>
<feature type="chain" id="PRO_5007580534" evidence="1">
    <location>
        <begin position="25"/>
        <end position="505"/>
    </location>
</feature>
<evidence type="ECO:0000313" key="3">
    <source>
        <dbReference type="Proteomes" id="UP000076580"/>
    </source>
</evidence>
<organism evidence="2 3">
    <name type="scientific">Drechmeria coniospora</name>
    <name type="common">Nematophagous fungus</name>
    <name type="synonym">Meria coniospora</name>
    <dbReference type="NCBI Taxonomy" id="98403"/>
    <lineage>
        <taxon>Eukaryota</taxon>
        <taxon>Fungi</taxon>
        <taxon>Dikarya</taxon>
        <taxon>Ascomycota</taxon>
        <taxon>Pezizomycotina</taxon>
        <taxon>Sordariomycetes</taxon>
        <taxon>Hypocreomycetidae</taxon>
        <taxon>Hypocreales</taxon>
        <taxon>Ophiocordycipitaceae</taxon>
        <taxon>Drechmeria</taxon>
    </lineage>
</organism>
<keyword evidence="1" id="KW-0732">Signal</keyword>
<dbReference type="Proteomes" id="UP000076580">
    <property type="component" value="Chromosome 02"/>
</dbReference>
<dbReference type="GeneID" id="63716001"/>
<keyword evidence="3" id="KW-1185">Reference proteome</keyword>
<dbReference type="RefSeq" id="XP_040655710.1">
    <property type="nucleotide sequence ID" value="XM_040800677.1"/>
</dbReference>
<sequence length="505" mass="56454">MHLSHLRPALLVPAVFLWVPAATAEMQAKLQWQFGRNNCNKVDGPCAGTDVYCGAFFAREYSSQDDCFNAYEERPANVTLDWESVKIDCQHLGDTLPESEPCAGTEGVCGRIENRSIRMACFESREKGPYLRQQNYPPCPDQVRNTEVCEGTEVWCRKLAQVAIYGSMPDCFARREKEANGVEGRTPWFFPLAADKCNGDVTEVCVGTVEYCDKVAKGAAAKNLNKEDRNAFLELARENKASDSAPEAATVALQHYYNETVKCLARREKRPFSIVYSPRCRGAMSTEDCMGSHAFCKLPASIKLYGSEAECLKLRQYPPRQIFEWRLPRADCRSASEWCRGTLRVCMKDVPRPLRKACLASRLAAPWYFRKPDGATRSKRDEVKATEESKGSAAWCFHHFGSDNYASTWDCLEAHGLPAQAMGEKLFDLAAEGVKNVLLDVGKNVTAQTVIRQIFEKNATAEETVPVINQNLHSFLDETRPRINSTLIRAAIERGLGRLADSPAS</sequence>